<keyword evidence="1" id="KW-0547">Nucleotide-binding</keyword>
<evidence type="ECO:0000256" key="2">
    <source>
        <dbReference type="ARBA" id="ARBA00022801"/>
    </source>
</evidence>
<protein>
    <recommendedName>
        <fullName evidence="5">Helicase ATP-binding domain-containing protein</fullName>
    </recommendedName>
</protein>
<dbReference type="SUPFAM" id="SSF52540">
    <property type="entry name" value="P-loop containing nucleoside triphosphate hydrolases"/>
    <property type="match status" value="2"/>
</dbReference>
<dbReference type="PROSITE" id="PS51192">
    <property type="entry name" value="HELICASE_ATP_BIND_1"/>
    <property type="match status" value="1"/>
</dbReference>
<dbReference type="InterPro" id="IPR014001">
    <property type="entry name" value="Helicase_ATP-bd"/>
</dbReference>
<dbReference type="InterPro" id="IPR027417">
    <property type="entry name" value="P-loop_NTPase"/>
</dbReference>
<evidence type="ECO:0000259" key="5">
    <source>
        <dbReference type="PROSITE" id="PS51192"/>
    </source>
</evidence>
<dbReference type="PANTHER" id="PTHR11274">
    <property type="entry name" value="RAD25/XP-B DNA REPAIR HELICASE"/>
    <property type="match status" value="1"/>
</dbReference>
<dbReference type="SMART" id="SM00487">
    <property type="entry name" value="DEXDc"/>
    <property type="match status" value="1"/>
</dbReference>
<dbReference type="InterPro" id="IPR050615">
    <property type="entry name" value="ATP-dep_DNA_Helicase"/>
</dbReference>
<dbReference type="GO" id="GO:0016787">
    <property type="term" value="F:hydrolase activity"/>
    <property type="evidence" value="ECO:0007669"/>
    <property type="project" value="UniProtKB-KW"/>
</dbReference>
<sequence length="452" mass="51443">MSFSYPLSRLSAKDKEVIKKLCQAHAKPTQYVPKPPTTFTFDVHRDTGEITLPIRMFMHIGLDDLPTRTFRPIDGEFTASLFTESSDSRHRDQDVVARAALDMLRRNHSCLLSLFTGFGKSITAIKIACDLGLKTLVLCKQKELCAQWKDEIERFTSLSVQTLVKGSKNLELDASADIYICGIVKAINAHAHNPNIFNSVGTLIVDECHNIMATEFSKALMCFHPKYLIGLSATPDRADGLDKLFVPFFGKRSDYIVREEVKVFTVVKYLTGFVPDIRQNYKGMLDWTNVIGSLATNPQRQRLIADIAHSYPNECIAIISKRKEELHGVAQILTDTYHEHVEFFIESMKKADLSSDFRILLTTRQKAGEGFNDMRLTMLILTTDSKDVRQNEGRVRNDQNVVVDLVDAFPTFEKHWELRAKWYRKRGATIITKGAKLEDAEHDRKRMLPPNL</sequence>
<evidence type="ECO:0000256" key="4">
    <source>
        <dbReference type="ARBA" id="ARBA00022840"/>
    </source>
</evidence>
<dbReference type="PANTHER" id="PTHR11274:SF0">
    <property type="entry name" value="GENERAL TRANSCRIPTION AND DNA REPAIR FACTOR IIH HELICASE SUBUNIT XPB"/>
    <property type="match status" value="1"/>
</dbReference>
<reference evidence="6" key="1">
    <citation type="journal article" date="2020" name="Nature">
        <title>Giant virus diversity and host interactions through global metagenomics.</title>
        <authorList>
            <person name="Schulz F."/>
            <person name="Roux S."/>
            <person name="Paez-Espino D."/>
            <person name="Jungbluth S."/>
            <person name="Walsh D.A."/>
            <person name="Denef V.J."/>
            <person name="McMahon K.D."/>
            <person name="Konstantinidis K.T."/>
            <person name="Eloe-Fadrosh E.A."/>
            <person name="Kyrpides N.C."/>
            <person name="Woyke T."/>
        </authorList>
    </citation>
    <scope>NUCLEOTIDE SEQUENCE</scope>
    <source>
        <strain evidence="6">GVMAG-S-1029409-49</strain>
    </source>
</reference>
<keyword evidence="2" id="KW-0378">Hydrolase</keyword>
<evidence type="ECO:0000256" key="3">
    <source>
        <dbReference type="ARBA" id="ARBA00022806"/>
    </source>
</evidence>
<dbReference type="Pfam" id="PF04851">
    <property type="entry name" value="ResIII"/>
    <property type="match status" value="1"/>
</dbReference>
<dbReference type="Gene3D" id="3.40.50.300">
    <property type="entry name" value="P-loop containing nucleotide triphosphate hydrolases"/>
    <property type="match status" value="2"/>
</dbReference>
<organism evidence="6">
    <name type="scientific">viral metagenome</name>
    <dbReference type="NCBI Taxonomy" id="1070528"/>
    <lineage>
        <taxon>unclassified sequences</taxon>
        <taxon>metagenomes</taxon>
        <taxon>organismal metagenomes</taxon>
    </lineage>
</organism>
<dbReference type="InterPro" id="IPR006935">
    <property type="entry name" value="Helicase/UvrB_N"/>
</dbReference>
<keyword evidence="4" id="KW-0067">ATP-binding</keyword>
<accession>A0A6C0LXL2</accession>
<proteinExistence type="predicted"/>
<dbReference type="AlphaFoldDB" id="A0A6C0LXL2"/>
<name>A0A6C0LXL2_9ZZZZ</name>
<feature type="domain" description="Helicase ATP-binding" evidence="5">
    <location>
        <begin position="101"/>
        <end position="253"/>
    </location>
</feature>
<evidence type="ECO:0000256" key="1">
    <source>
        <dbReference type="ARBA" id="ARBA00022741"/>
    </source>
</evidence>
<dbReference type="GO" id="GO:0003677">
    <property type="term" value="F:DNA binding"/>
    <property type="evidence" value="ECO:0007669"/>
    <property type="project" value="InterPro"/>
</dbReference>
<evidence type="ECO:0000313" key="6">
    <source>
        <dbReference type="EMBL" id="QHU35596.1"/>
    </source>
</evidence>
<dbReference type="EMBL" id="MN740609">
    <property type="protein sequence ID" value="QHU35596.1"/>
    <property type="molecule type" value="Genomic_DNA"/>
</dbReference>
<dbReference type="GO" id="GO:0004386">
    <property type="term" value="F:helicase activity"/>
    <property type="evidence" value="ECO:0007669"/>
    <property type="project" value="UniProtKB-KW"/>
</dbReference>
<keyword evidence="3" id="KW-0347">Helicase</keyword>
<dbReference type="GO" id="GO:0005524">
    <property type="term" value="F:ATP binding"/>
    <property type="evidence" value="ECO:0007669"/>
    <property type="project" value="UniProtKB-KW"/>
</dbReference>